<reference evidence="1" key="1">
    <citation type="submission" date="2014-11" db="EMBL/GenBank/DDBJ databases">
        <authorList>
            <person name="Amaro Gonzalez C."/>
        </authorList>
    </citation>
    <scope>NUCLEOTIDE SEQUENCE</scope>
</reference>
<proteinExistence type="predicted"/>
<dbReference type="EMBL" id="GBXM01067933">
    <property type="protein sequence ID" value="JAH40644.1"/>
    <property type="molecule type" value="Transcribed_RNA"/>
</dbReference>
<dbReference type="EMBL" id="GBXM01069398">
    <property type="protein sequence ID" value="JAH39179.1"/>
    <property type="molecule type" value="Transcribed_RNA"/>
</dbReference>
<reference evidence="1" key="2">
    <citation type="journal article" date="2015" name="Fish Shellfish Immunol.">
        <title>Early steps in the European eel (Anguilla anguilla)-Vibrio vulnificus interaction in the gills: Role of the RtxA13 toxin.</title>
        <authorList>
            <person name="Callol A."/>
            <person name="Pajuelo D."/>
            <person name="Ebbesson L."/>
            <person name="Teles M."/>
            <person name="MacKenzie S."/>
            <person name="Amaro C."/>
        </authorList>
    </citation>
    <scope>NUCLEOTIDE SEQUENCE</scope>
</reference>
<organism evidence="1">
    <name type="scientific">Anguilla anguilla</name>
    <name type="common">European freshwater eel</name>
    <name type="synonym">Muraena anguilla</name>
    <dbReference type="NCBI Taxonomy" id="7936"/>
    <lineage>
        <taxon>Eukaryota</taxon>
        <taxon>Metazoa</taxon>
        <taxon>Chordata</taxon>
        <taxon>Craniata</taxon>
        <taxon>Vertebrata</taxon>
        <taxon>Euteleostomi</taxon>
        <taxon>Actinopterygii</taxon>
        <taxon>Neopterygii</taxon>
        <taxon>Teleostei</taxon>
        <taxon>Anguilliformes</taxon>
        <taxon>Anguillidae</taxon>
        <taxon>Anguilla</taxon>
    </lineage>
</organism>
<dbReference type="AlphaFoldDB" id="A0A0E9SCR0"/>
<name>A0A0E9SCR0_ANGAN</name>
<protein>
    <submittedName>
        <fullName evidence="1">Uncharacterized protein</fullName>
    </submittedName>
</protein>
<sequence>MLFSQDTGETCLSVRVLRPAPPFKETGTKQFNFPLANSLIL</sequence>
<evidence type="ECO:0000313" key="1">
    <source>
        <dbReference type="EMBL" id="JAH39179.1"/>
    </source>
</evidence>
<accession>A0A0E9SCR0</accession>